<dbReference type="Pfam" id="PF10905">
    <property type="entry name" value="DUF2695"/>
    <property type="match status" value="1"/>
</dbReference>
<evidence type="ECO:0000313" key="1">
    <source>
        <dbReference type="EMBL" id="QAU50011.1"/>
    </source>
</evidence>
<evidence type="ECO:0000313" key="3">
    <source>
        <dbReference type="Proteomes" id="UP000288972"/>
    </source>
</evidence>
<dbReference type="EMBL" id="RDQZ01000003">
    <property type="protein sequence ID" value="RXH16748.1"/>
    <property type="molecule type" value="Genomic_DNA"/>
</dbReference>
<dbReference type="InterPro" id="IPR024248">
    <property type="entry name" value="DUF2695"/>
</dbReference>
<organism evidence="1 3">
    <name type="scientific">Bradyrhizobium guangzhouense</name>
    <dbReference type="NCBI Taxonomy" id="1325095"/>
    <lineage>
        <taxon>Bacteria</taxon>
        <taxon>Pseudomonadati</taxon>
        <taxon>Pseudomonadota</taxon>
        <taxon>Alphaproteobacteria</taxon>
        <taxon>Hyphomicrobiales</taxon>
        <taxon>Nitrobacteraceae</taxon>
        <taxon>Bradyrhizobium</taxon>
    </lineage>
</organism>
<keyword evidence="4" id="KW-1185">Reference proteome</keyword>
<gene>
    <name evidence="2" type="ORF">EAS56_05620</name>
    <name evidence="1" type="ORF">XH91_06515</name>
</gene>
<dbReference type="AlphaFoldDB" id="A0AAE5X7A4"/>
<dbReference type="Proteomes" id="UP000288972">
    <property type="component" value="Chromosome"/>
</dbReference>
<protein>
    <submittedName>
        <fullName evidence="1">DUF2695 domain-containing protein</fullName>
    </submittedName>
</protein>
<dbReference type="KEGG" id="bgz:XH91_06515"/>
<reference evidence="2 4" key="2">
    <citation type="submission" date="2018-10" db="EMBL/GenBank/DDBJ databases">
        <title>Bradyrhizobium sp. nov., effective nodules isolated from peanut in China.</title>
        <authorList>
            <person name="Li Y."/>
        </authorList>
    </citation>
    <scope>NUCLEOTIDE SEQUENCE [LARGE SCALE GENOMIC DNA]</scope>
    <source>
        <strain evidence="2 4">CCBAU 53426</strain>
    </source>
</reference>
<dbReference type="Proteomes" id="UP000290401">
    <property type="component" value="Unassembled WGS sequence"/>
</dbReference>
<evidence type="ECO:0000313" key="4">
    <source>
        <dbReference type="Proteomes" id="UP000290401"/>
    </source>
</evidence>
<evidence type="ECO:0000313" key="2">
    <source>
        <dbReference type="EMBL" id="RXH16748.1"/>
    </source>
</evidence>
<dbReference type="EMBL" id="CP030053">
    <property type="protein sequence ID" value="QAU50011.1"/>
    <property type="molecule type" value="Genomic_DNA"/>
</dbReference>
<name>A0AAE5X7A4_9BRAD</name>
<proteinExistence type="predicted"/>
<reference evidence="1 3" key="1">
    <citation type="submission" date="2018-06" db="EMBL/GenBank/DDBJ databases">
        <title>Comparative genomics of rhizobia nodulating Arachis hypogaea in China.</title>
        <authorList>
            <person name="Li Y."/>
        </authorList>
    </citation>
    <scope>NUCLEOTIDE SEQUENCE [LARGE SCALE GENOMIC DNA]</scope>
    <source>
        <strain evidence="1 3">CCBAU 51670</strain>
    </source>
</reference>
<sequence length="77" mass="8479">MPGATLRALFDHLDAAFDENGAVCDHTLSRTRAFLLAHRLEEARVLPWLANHGGYCDCEVLSNVENAVAGVIERDED</sequence>
<accession>A0AAE5X7A4</accession>